<feature type="transmembrane region" description="Helical" evidence="5">
    <location>
        <begin position="43"/>
        <end position="66"/>
    </location>
</feature>
<evidence type="ECO:0000256" key="1">
    <source>
        <dbReference type="ARBA" id="ARBA00004141"/>
    </source>
</evidence>
<evidence type="ECO:0000256" key="5">
    <source>
        <dbReference type="SAM" id="Phobius"/>
    </source>
</evidence>
<protein>
    <recommendedName>
        <fullName evidence="6">Sodium/calcium exchanger membrane region domain-containing protein</fullName>
    </recommendedName>
</protein>
<keyword evidence="2 5" id="KW-0812">Transmembrane</keyword>
<feature type="transmembrane region" description="Helical" evidence="5">
    <location>
        <begin position="213"/>
        <end position="239"/>
    </location>
</feature>
<feature type="transmembrane region" description="Helical" evidence="5">
    <location>
        <begin position="182"/>
        <end position="201"/>
    </location>
</feature>
<organism evidence="7">
    <name type="scientific">marine metagenome</name>
    <dbReference type="NCBI Taxonomy" id="408172"/>
    <lineage>
        <taxon>unclassified sequences</taxon>
        <taxon>metagenomes</taxon>
        <taxon>ecological metagenomes</taxon>
    </lineage>
</organism>
<feature type="transmembrane region" description="Helical" evidence="5">
    <location>
        <begin position="116"/>
        <end position="136"/>
    </location>
</feature>
<dbReference type="PANTHER" id="PTHR10846">
    <property type="entry name" value="SODIUM/POTASSIUM/CALCIUM EXCHANGER"/>
    <property type="match status" value="1"/>
</dbReference>
<dbReference type="InterPro" id="IPR044880">
    <property type="entry name" value="NCX_ion-bd_dom_sf"/>
</dbReference>
<dbReference type="AlphaFoldDB" id="A0A382IFC4"/>
<feature type="domain" description="Sodium/calcium exchanger membrane region" evidence="6">
    <location>
        <begin position="186"/>
        <end position="324"/>
    </location>
</feature>
<evidence type="ECO:0000259" key="6">
    <source>
        <dbReference type="Pfam" id="PF01699"/>
    </source>
</evidence>
<dbReference type="EMBL" id="UINC01066912">
    <property type="protein sequence ID" value="SVB98075.1"/>
    <property type="molecule type" value="Genomic_DNA"/>
</dbReference>
<keyword evidence="3 5" id="KW-1133">Transmembrane helix</keyword>
<feature type="transmembrane region" description="Helical" evidence="5">
    <location>
        <begin position="314"/>
        <end position="332"/>
    </location>
</feature>
<feature type="transmembrane region" description="Helical" evidence="5">
    <location>
        <begin position="246"/>
        <end position="269"/>
    </location>
</feature>
<dbReference type="InterPro" id="IPR004481">
    <property type="entry name" value="K/Na/Ca-exchanger"/>
</dbReference>
<evidence type="ECO:0000313" key="7">
    <source>
        <dbReference type="EMBL" id="SVB98075.1"/>
    </source>
</evidence>
<reference evidence="7" key="1">
    <citation type="submission" date="2018-05" db="EMBL/GenBank/DDBJ databases">
        <authorList>
            <person name="Lanie J.A."/>
            <person name="Ng W.-L."/>
            <person name="Kazmierczak K.M."/>
            <person name="Andrzejewski T.M."/>
            <person name="Davidsen T.M."/>
            <person name="Wayne K.J."/>
            <person name="Tettelin H."/>
            <person name="Glass J.I."/>
            <person name="Rusch D."/>
            <person name="Podicherti R."/>
            <person name="Tsui H.-C.T."/>
            <person name="Winkler M.E."/>
        </authorList>
    </citation>
    <scope>NUCLEOTIDE SEQUENCE</scope>
</reference>
<sequence length="333" mass="34958">MASVEFSDLLVVVGCLAGLVVAADRFLIVGAANLALRLRMSSVLVGVLIVGFGTSAPELVVSVVAILEDQAAGTELAIGNIVGSNVANLTLVLAIPALFWRGGVKFEKGTPPEARSSLVAVCLFGGALLLVHYGHIDASHGPHMWMTGVVLFLCGFLLLTVKKFRSEWGGEVPREVPGLFNAWTRTLVGLIGTVGFAHFLVSGATNIAHDLGWTSGFVGFTLIALGTSLPELVTVLAAARQGRTGLILGNLLGSNLLNSLGVGAVIFFIHGVERFEAPSELPVFTIYGMMAVSAVLLVFLRVISRDRIDSREAVILLLLYGLLLGQMVVSATG</sequence>
<comment type="subcellular location">
    <subcellularLocation>
        <location evidence="1">Membrane</location>
        <topology evidence="1">Multi-pass membrane protein</topology>
    </subcellularLocation>
</comment>
<feature type="transmembrane region" description="Helical" evidence="5">
    <location>
        <begin position="142"/>
        <end position="161"/>
    </location>
</feature>
<name>A0A382IFC4_9ZZZZ</name>
<dbReference type="InterPro" id="IPR004837">
    <property type="entry name" value="NaCa_Exmemb"/>
</dbReference>
<feature type="domain" description="Sodium/calcium exchanger membrane region" evidence="6">
    <location>
        <begin position="11"/>
        <end position="153"/>
    </location>
</feature>
<dbReference type="GO" id="GO:0006874">
    <property type="term" value="P:intracellular calcium ion homeostasis"/>
    <property type="evidence" value="ECO:0007669"/>
    <property type="project" value="TreeGrafter"/>
</dbReference>
<evidence type="ECO:0000256" key="2">
    <source>
        <dbReference type="ARBA" id="ARBA00022692"/>
    </source>
</evidence>
<feature type="transmembrane region" description="Helical" evidence="5">
    <location>
        <begin position="6"/>
        <end position="36"/>
    </location>
</feature>
<dbReference type="Gene3D" id="1.20.1420.30">
    <property type="entry name" value="NCX, central ion-binding region"/>
    <property type="match status" value="1"/>
</dbReference>
<dbReference type="Pfam" id="PF01699">
    <property type="entry name" value="Na_Ca_ex"/>
    <property type="match status" value="2"/>
</dbReference>
<dbReference type="GO" id="GO:0005262">
    <property type="term" value="F:calcium channel activity"/>
    <property type="evidence" value="ECO:0007669"/>
    <property type="project" value="TreeGrafter"/>
</dbReference>
<feature type="transmembrane region" description="Helical" evidence="5">
    <location>
        <begin position="281"/>
        <end position="302"/>
    </location>
</feature>
<evidence type="ECO:0000256" key="3">
    <source>
        <dbReference type="ARBA" id="ARBA00022989"/>
    </source>
</evidence>
<feature type="transmembrane region" description="Helical" evidence="5">
    <location>
        <begin position="86"/>
        <end position="104"/>
    </location>
</feature>
<keyword evidence="4 5" id="KW-0472">Membrane</keyword>
<proteinExistence type="predicted"/>
<dbReference type="PANTHER" id="PTHR10846:SF8">
    <property type="entry name" value="INNER MEMBRANE PROTEIN YRBG"/>
    <property type="match status" value="1"/>
</dbReference>
<dbReference type="GO" id="GO:0005886">
    <property type="term" value="C:plasma membrane"/>
    <property type="evidence" value="ECO:0007669"/>
    <property type="project" value="TreeGrafter"/>
</dbReference>
<dbReference type="GO" id="GO:0008273">
    <property type="term" value="F:calcium, potassium:sodium antiporter activity"/>
    <property type="evidence" value="ECO:0007669"/>
    <property type="project" value="TreeGrafter"/>
</dbReference>
<accession>A0A382IFC4</accession>
<gene>
    <name evidence="7" type="ORF">METZ01_LOCUS250929</name>
</gene>
<evidence type="ECO:0000256" key="4">
    <source>
        <dbReference type="ARBA" id="ARBA00023136"/>
    </source>
</evidence>